<evidence type="ECO:0000256" key="1">
    <source>
        <dbReference type="SAM" id="MobiDB-lite"/>
    </source>
</evidence>
<feature type="region of interest" description="Disordered" evidence="1">
    <location>
        <begin position="104"/>
        <end position="123"/>
    </location>
</feature>
<protein>
    <submittedName>
        <fullName evidence="2">Uncharacterized protein</fullName>
    </submittedName>
</protein>
<proteinExistence type="predicted"/>
<accession>A0A1B7MHM7</accession>
<dbReference type="Proteomes" id="UP000092154">
    <property type="component" value="Unassembled WGS sequence"/>
</dbReference>
<name>A0A1B7MHM7_9AGAM</name>
<feature type="region of interest" description="Disordered" evidence="1">
    <location>
        <begin position="1"/>
        <end position="72"/>
    </location>
</feature>
<gene>
    <name evidence="2" type="ORF">K503DRAFT_805525</name>
</gene>
<reference evidence="2 3" key="1">
    <citation type="submission" date="2016-06" db="EMBL/GenBank/DDBJ databases">
        <title>Comparative genomics of the ectomycorrhizal sister species Rhizopogon vinicolor and Rhizopogon vesiculosus (Basidiomycota: Boletales) reveals a divergence of the mating type B locus.</title>
        <authorList>
            <consortium name="DOE Joint Genome Institute"/>
            <person name="Mujic A.B."/>
            <person name="Kuo A."/>
            <person name="Tritt A."/>
            <person name="Lipzen A."/>
            <person name="Chen C."/>
            <person name="Johnson J."/>
            <person name="Sharma A."/>
            <person name="Barry K."/>
            <person name="Grigoriev I.V."/>
            <person name="Spatafora J.W."/>
        </authorList>
    </citation>
    <scope>NUCLEOTIDE SEQUENCE [LARGE SCALE GENOMIC DNA]</scope>
    <source>
        <strain evidence="2 3">AM-OR11-026</strain>
    </source>
</reference>
<feature type="compositionally biased region" description="Polar residues" evidence="1">
    <location>
        <begin position="16"/>
        <end position="27"/>
    </location>
</feature>
<dbReference type="EMBL" id="KV449125">
    <property type="protein sequence ID" value="OAX32088.1"/>
    <property type="molecule type" value="Genomic_DNA"/>
</dbReference>
<dbReference type="AlphaFoldDB" id="A0A1B7MHM7"/>
<sequence>MVQDITPQLTVCAPINKNQDITQQETQPEPPSSFLNGDDTMEEGRNDPHENFLSSSQSSFTPAPSDPSRKRRLQNFFSKLSVLRLLVNQSMRLRERLKRSFRVHAPANSNQGERTPEGMVGGG</sequence>
<keyword evidence="3" id="KW-1185">Reference proteome</keyword>
<evidence type="ECO:0000313" key="2">
    <source>
        <dbReference type="EMBL" id="OAX32088.1"/>
    </source>
</evidence>
<evidence type="ECO:0000313" key="3">
    <source>
        <dbReference type="Proteomes" id="UP000092154"/>
    </source>
</evidence>
<dbReference type="InParanoid" id="A0A1B7MHM7"/>
<organism evidence="2 3">
    <name type="scientific">Rhizopogon vinicolor AM-OR11-026</name>
    <dbReference type="NCBI Taxonomy" id="1314800"/>
    <lineage>
        <taxon>Eukaryota</taxon>
        <taxon>Fungi</taxon>
        <taxon>Dikarya</taxon>
        <taxon>Basidiomycota</taxon>
        <taxon>Agaricomycotina</taxon>
        <taxon>Agaricomycetes</taxon>
        <taxon>Agaricomycetidae</taxon>
        <taxon>Boletales</taxon>
        <taxon>Suillineae</taxon>
        <taxon>Rhizopogonaceae</taxon>
        <taxon>Rhizopogon</taxon>
    </lineage>
</organism>